<feature type="signal peptide" evidence="5">
    <location>
        <begin position="1"/>
        <end position="20"/>
    </location>
</feature>
<dbReference type="EMBL" id="GL883029">
    <property type="protein sequence ID" value="EGG13936.1"/>
    <property type="molecule type" value="Genomic_DNA"/>
</dbReference>
<dbReference type="NCBIfam" id="NF004825">
    <property type="entry name" value="PRK06181.1"/>
    <property type="match status" value="1"/>
</dbReference>
<proteinExistence type="inferred from homology"/>
<name>F4QDY9_CACFS</name>
<evidence type="ECO:0000313" key="6">
    <source>
        <dbReference type="EMBL" id="EGG13936.1"/>
    </source>
</evidence>
<organism evidence="6 7">
    <name type="scientific">Cavenderia fasciculata</name>
    <name type="common">Slime mold</name>
    <name type="synonym">Dictyostelium fasciculatum</name>
    <dbReference type="NCBI Taxonomy" id="261658"/>
    <lineage>
        <taxon>Eukaryota</taxon>
        <taxon>Amoebozoa</taxon>
        <taxon>Evosea</taxon>
        <taxon>Eumycetozoa</taxon>
        <taxon>Dictyostelia</taxon>
        <taxon>Acytosteliales</taxon>
        <taxon>Cavenderiaceae</taxon>
        <taxon>Cavenderia</taxon>
    </lineage>
</organism>
<keyword evidence="2" id="KW-0521">NADP</keyword>
<dbReference type="SUPFAM" id="SSF51735">
    <property type="entry name" value="NAD(P)-binding Rossmann-fold domains"/>
    <property type="match status" value="1"/>
</dbReference>
<dbReference type="RefSeq" id="XP_004350644.1">
    <property type="nucleotide sequence ID" value="XM_004350593.1"/>
</dbReference>
<keyword evidence="5" id="KW-0732">Signal</keyword>
<dbReference type="GeneID" id="14865277"/>
<dbReference type="AlphaFoldDB" id="F4QDY9"/>
<dbReference type="PANTHER" id="PTHR43391">
    <property type="entry name" value="RETINOL DEHYDROGENASE-RELATED"/>
    <property type="match status" value="1"/>
</dbReference>
<sequence length="294" mass="32471">MIIKLLILSLLYKLYVYLVAKPVAKYQSKRVIVTGASSGIGVQLAKQYAQMKCRVAIVARRTELLENVKREIVEATKIDANDILIVSADLTDEKSCKAMVEKVVGKWGGVDLCVCNAGAGSLVEFEKLDGDFSIFHQNMDINFFSVVYTTGFVLPYLKQSNGSLVVVSSLAGKFGTALRSSYSASKHALHGFLNSLRNELEGKVQITIVCPGFVQTEFHEKAKTTTGKPIERESKHFMTPDKCAEAIILAERLKSREVLLGLKAKVGYYLLPFVPGFIDYMSNKQAKASIKKDE</sequence>
<dbReference type="PANTHER" id="PTHR43391:SF14">
    <property type="entry name" value="DEHYDROGENASE_REDUCTASE SDR FAMILY PROTEIN 7-LIKE"/>
    <property type="match status" value="1"/>
</dbReference>
<dbReference type="KEGG" id="dfa:DFA_11697"/>
<dbReference type="InterPro" id="IPR002347">
    <property type="entry name" value="SDR_fam"/>
</dbReference>
<evidence type="ECO:0000256" key="1">
    <source>
        <dbReference type="ARBA" id="ARBA00006484"/>
    </source>
</evidence>
<comment type="similarity">
    <text evidence="1 4">Belongs to the short-chain dehydrogenases/reductases (SDR) family.</text>
</comment>
<dbReference type="Pfam" id="PF00106">
    <property type="entry name" value="adh_short"/>
    <property type="match status" value="1"/>
</dbReference>
<dbReference type="InterPro" id="IPR020904">
    <property type="entry name" value="Sc_DH/Rdtase_CS"/>
</dbReference>
<accession>F4QDY9</accession>
<dbReference type="OMA" id="SMEDMTF"/>
<evidence type="ECO:0000256" key="4">
    <source>
        <dbReference type="RuleBase" id="RU000363"/>
    </source>
</evidence>
<dbReference type="GO" id="GO:0016491">
    <property type="term" value="F:oxidoreductase activity"/>
    <property type="evidence" value="ECO:0007669"/>
    <property type="project" value="UniProtKB-KW"/>
</dbReference>
<reference evidence="7" key="1">
    <citation type="journal article" date="2011" name="Genome Res.">
        <title>Phylogeny-wide analysis of social amoeba genomes highlights ancient origins for complex intercellular communication.</title>
        <authorList>
            <person name="Heidel A.J."/>
            <person name="Lawal H.M."/>
            <person name="Felder M."/>
            <person name="Schilde C."/>
            <person name="Helps N.R."/>
            <person name="Tunggal B."/>
            <person name="Rivero F."/>
            <person name="John U."/>
            <person name="Schleicher M."/>
            <person name="Eichinger L."/>
            <person name="Platzer M."/>
            <person name="Noegel A.A."/>
            <person name="Schaap P."/>
            <person name="Gloeckner G."/>
        </authorList>
    </citation>
    <scope>NUCLEOTIDE SEQUENCE [LARGE SCALE GENOMIC DNA]</scope>
    <source>
        <strain evidence="7">SH3</strain>
    </source>
</reference>
<keyword evidence="7" id="KW-1185">Reference proteome</keyword>
<gene>
    <name evidence="6" type="ORF">DFA_11697</name>
</gene>
<dbReference type="Gene3D" id="3.40.50.720">
    <property type="entry name" value="NAD(P)-binding Rossmann-like Domain"/>
    <property type="match status" value="1"/>
</dbReference>
<dbReference type="STRING" id="1054147.F4QDY9"/>
<dbReference type="OrthoDB" id="1933717at2759"/>
<evidence type="ECO:0000256" key="2">
    <source>
        <dbReference type="ARBA" id="ARBA00022857"/>
    </source>
</evidence>
<dbReference type="PRINTS" id="PR00081">
    <property type="entry name" value="GDHRDH"/>
</dbReference>
<evidence type="ECO:0000256" key="5">
    <source>
        <dbReference type="SAM" id="SignalP"/>
    </source>
</evidence>
<protein>
    <submittedName>
        <fullName evidence="6">Short-chain dehydrogenase/reductase family protein</fullName>
    </submittedName>
</protein>
<evidence type="ECO:0000256" key="3">
    <source>
        <dbReference type="ARBA" id="ARBA00023002"/>
    </source>
</evidence>
<dbReference type="GO" id="GO:0005829">
    <property type="term" value="C:cytosol"/>
    <property type="evidence" value="ECO:0007669"/>
    <property type="project" value="TreeGrafter"/>
</dbReference>
<dbReference type="PROSITE" id="PS00061">
    <property type="entry name" value="ADH_SHORT"/>
    <property type="match status" value="1"/>
</dbReference>
<feature type="chain" id="PRO_5003316383" evidence="5">
    <location>
        <begin position="21"/>
        <end position="294"/>
    </location>
</feature>
<dbReference type="InterPro" id="IPR036291">
    <property type="entry name" value="NAD(P)-bd_dom_sf"/>
</dbReference>
<evidence type="ECO:0000313" key="7">
    <source>
        <dbReference type="Proteomes" id="UP000007797"/>
    </source>
</evidence>
<dbReference type="PRINTS" id="PR00080">
    <property type="entry name" value="SDRFAMILY"/>
</dbReference>
<dbReference type="Proteomes" id="UP000007797">
    <property type="component" value="Unassembled WGS sequence"/>
</dbReference>
<keyword evidence="3" id="KW-0560">Oxidoreductase</keyword>